<feature type="domain" description="GAF" evidence="2">
    <location>
        <begin position="108"/>
        <end position="219"/>
    </location>
</feature>
<dbReference type="RefSeq" id="WP_344464095.1">
    <property type="nucleotide sequence ID" value="NZ_BAAANT010000011.1"/>
</dbReference>
<accession>A0ABN2ZFB7</accession>
<dbReference type="EMBL" id="BAAANT010000011">
    <property type="protein sequence ID" value="GAA2141329.1"/>
    <property type="molecule type" value="Genomic_DNA"/>
</dbReference>
<dbReference type="InterPro" id="IPR003018">
    <property type="entry name" value="GAF"/>
</dbReference>
<proteinExistence type="predicted"/>
<dbReference type="Gene3D" id="3.30.450.40">
    <property type="match status" value="1"/>
</dbReference>
<dbReference type="InterPro" id="IPR029016">
    <property type="entry name" value="GAF-like_dom_sf"/>
</dbReference>
<feature type="region of interest" description="Disordered" evidence="1">
    <location>
        <begin position="442"/>
        <end position="505"/>
    </location>
</feature>
<name>A0ABN2ZFB7_9ACTN</name>
<feature type="compositionally biased region" description="Low complexity" evidence="1">
    <location>
        <begin position="473"/>
        <end position="482"/>
    </location>
</feature>
<evidence type="ECO:0000256" key="1">
    <source>
        <dbReference type="SAM" id="MobiDB-lite"/>
    </source>
</evidence>
<protein>
    <submittedName>
        <fullName evidence="3">GAF domain-containing protein</fullName>
    </submittedName>
</protein>
<dbReference type="Proteomes" id="UP001422759">
    <property type="component" value="Unassembled WGS sequence"/>
</dbReference>
<gene>
    <name evidence="3" type="ORF">GCM10009760_25450</name>
</gene>
<feature type="region of interest" description="Disordered" evidence="1">
    <location>
        <begin position="1"/>
        <end position="48"/>
    </location>
</feature>
<dbReference type="Pfam" id="PF01590">
    <property type="entry name" value="GAF"/>
    <property type="match status" value="1"/>
</dbReference>
<evidence type="ECO:0000259" key="2">
    <source>
        <dbReference type="Pfam" id="PF01590"/>
    </source>
</evidence>
<feature type="compositionally biased region" description="Gly residues" evidence="1">
    <location>
        <begin position="461"/>
        <end position="472"/>
    </location>
</feature>
<organism evidence="3 4">
    <name type="scientific">Kitasatospora kazusensis</name>
    <dbReference type="NCBI Taxonomy" id="407974"/>
    <lineage>
        <taxon>Bacteria</taxon>
        <taxon>Bacillati</taxon>
        <taxon>Actinomycetota</taxon>
        <taxon>Actinomycetes</taxon>
        <taxon>Kitasatosporales</taxon>
        <taxon>Streptomycetaceae</taxon>
        <taxon>Kitasatospora</taxon>
    </lineage>
</organism>
<reference evidence="3 4" key="1">
    <citation type="journal article" date="2019" name="Int. J. Syst. Evol. Microbiol.">
        <title>The Global Catalogue of Microorganisms (GCM) 10K type strain sequencing project: providing services to taxonomists for standard genome sequencing and annotation.</title>
        <authorList>
            <consortium name="The Broad Institute Genomics Platform"/>
            <consortium name="The Broad Institute Genome Sequencing Center for Infectious Disease"/>
            <person name="Wu L."/>
            <person name="Ma J."/>
        </authorList>
    </citation>
    <scope>NUCLEOTIDE SEQUENCE [LARGE SCALE GENOMIC DNA]</scope>
    <source>
        <strain evidence="3 4">JCM 14560</strain>
    </source>
</reference>
<sequence length="505" mass="52945">MLNSPWTARRAPATGGGSADGDATDGAAPADPAAADGTADGPRPEIGDSWERLRRLGLDPERGRDVPRLSTAELEHRRQATRLTEILPVLRSTLLPAENATPLILAVADADGHVLWHEGERRLRRTADDIGFNSGARWAEDEVGTNGIGTALRTGRPMRVHSAEHYLRSHRGWTCVAAPVHEPHTGRLAGVVNLSGPARSMAPYLFQLAITAARLAEAELRARRLEDLHQLRTVAAPLLARIGEPAIVVDSAGWTAATMGLPAVPRLRLPARGWGSSSVHWLPSLGECAVEPLADGWLIRPLSTSAEAVSEQAGGARIRLDLRAPDRPELQVSGAAGSWSHILSPRHAELLLLLAVHREGRSAAQLADALFGDPARTVTVRAEISRLRRYLGGLLDHRPYRLAHSAEVSVTGPADPYDLLPGSSGPGVRELRAGLLAGTRLLPGGAGGSDRIPGARTAGGRTTGGQAPGGQAPGSQAPGGQPVSSAASWASVGPAEASVASETQL</sequence>
<evidence type="ECO:0000313" key="4">
    <source>
        <dbReference type="Proteomes" id="UP001422759"/>
    </source>
</evidence>
<feature type="compositionally biased region" description="Low complexity" evidence="1">
    <location>
        <begin position="20"/>
        <end position="41"/>
    </location>
</feature>
<comment type="caution">
    <text evidence="3">The sequence shown here is derived from an EMBL/GenBank/DDBJ whole genome shotgun (WGS) entry which is preliminary data.</text>
</comment>
<keyword evidence="4" id="KW-1185">Reference proteome</keyword>
<evidence type="ECO:0000313" key="3">
    <source>
        <dbReference type="EMBL" id="GAA2141329.1"/>
    </source>
</evidence>